<name>A0A5C8V4G8_9FLAO</name>
<comment type="caution">
    <text evidence="3">The sequence shown here is derived from an EMBL/GenBank/DDBJ whole genome shotgun (WGS) entry which is preliminary data.</text>
</comment>
<dbReference type="AlphaFoldDB" id="A0A5C8V4G8"/>
<evidence type="ECO:0000313" key="4">
    <source>
        <dbReference type="Proteomes" id="UP000321456"/>
    </source>
</evidence>
<feature type="domain" description="Glycosyltransferase subfamily 4-like N-terminal" evidence="2">
    <location>
        <begin position="49"/>
        <end position="189"/>
    </location>
</feature>
<dbReference type="SUPFAM" id="SSF53756">
    <property type="entry name" value="UDP-Glycosyltransferase/glycogen phosphorylase"/>
    <property type="match status" value="1"/>
</dbReference>
<evidence type="ECO:0000313" key="3">
    <source>
        <dbReference type="EMBL" id="TXN35979.1"/>
    </source>
</evidence>
<evidence type="ECO:0000259" key="1">
    <source>
        <dbReference type="Pfam" id="PF00534"/>
    </source>
</evidence>
<dbReference type="EMBL" id="VRUR01000002">
    <property type="protein sequence ID" value="TXN35979.1"/>
    <property type="molecule type" value="Genomic_DNA"/>
</dbReference>
<dbReference type="InterPro" id="IPR001296">
    <property type="entry name" value="Glyco_trans_1"/>
</dbReference>
<dbReference type="CDD" id="cd03808">
    <property type="entry name" value="GT4_CapM-like"/>
    <property type="match status" value="1"/>
</dbReference>
<dbReference type="GO" id="GO:0016757">
    <property type="term" value="F:glycosyltransferase activity"/>
    <property type="evidence" value="ECO:0007669"/>
    <property type="project" value="InterPro"/>
</dbReference>
<keyword evidence="4" id="KW-1185">Reference proteome</keyword>
<dbReference type="InterPro" id="IPR028098">
    <property type="entry name" value="Glyco_trans_4-like_N"/>
</dbReference>
<dbReference type="PANTHER" id="PTHR12526">
    <property type="entry name" value="GLYCOSYLTRANSFERASE"/>
    <property type="match status" value="1"/>
</dbReference>
<dbReference type="Pfam" id="PF13477">
    <property type="entry name" value="Glyco_trans_4_2"/>
    <property type="match status" value="1"/>
</dbReference>
<reference evidence="3 4" key="1">
    <citation type="submission" date="2019-08" db="EMBL/GenBank/DDBJ databases">
        <title>Professor.</title>
        <authorList>
            <person name="Park J.S."/>
        </authorList>
    </citation>
    <scope>NUCLEOTIDE SEQUENCE [LARGE SCALE GENOMIC DNA]</scope>
    <source>
        <strain evidence="3 4">176CP5-101</strain>
    </source>
</reference>
<protein>
    <submittedName>
        <fullName evidence="3">Glycosyltransferase family 4 protein</fullName>
    </submittedName>
</protein>
<organism evidence="3 4">
    <name type="scientific">Flagellimonas hymeniacidonis</name>
    <dbReference type="NCBI Taxonomy" id="2603628"/>
    <lineage>
        <taxon>Bacteria</taxon>
        <taxon>Pseudomonadati</taxon>
        <taxon>Bacteroidota</taxon>
        <taxon>Flavobacteriia</taxon>
        <taxon>Flavobacteriales</taxon>
        <taxon>Flavobacteriaceae</taxon>
        <taxon>Flagellimonas</taxon>
    </lineage>
</organism>
<keyword evidence="3" id="KW-0808">Transferase</keyword>
<dbReference type="Gene3D" id="3.40.50.2000">
    <property type="entry name" value="Glycogen Phosphorylase B"/>
    <property type="match status" value="2"/>
</dbReference>
<evidence type="ECO:0000259" key="2">
    <source>
        <dbReference type="Pfam" id="PF13477"/>
    </source>
</evidence>
<dbReference type="Proteomes" id="UP000321456">
    <property type="component" value="Unassembled WGS sequence"/>
</dbReference>
<proteinExistence type="predicted"/>
<accession>A0A5C8V4G8</accession>
<feature type="domain" description="Glycosyl transferase family 1" evidence="1">
    <location>
        <begin position="230"/>
        <end position="387"/>
    </location>
</feature>
<dbReference type="Pfam" id="PF00534">
    <property type="entry name" value="Glycos_transf_1"/>
    <property type="match status" value="1"/>
</dbReference>
<gene>
    <name evidence="3" type="ORF">FVB32_15575</name>
</gene>
<dbReference type="PANTHER" id="PTHR12526:SF638">
    <property type="entry name" value="SPORE COAT PROTEIN SA"/>
    <property type="match status" value="1"/>
</dbReference>
<sequence>MENKIIPSGFGGSIVFKNGTTTMPLNQTIKPINPKMKKKILIICSYDGSLITFRGDFIQDLVKEGYSVYAAAPEMSSKVNEKIKEFGASPLSFQLKRTGLSPFSDIRSMLQLKKIIQKHQIDIVFPYTIKPVIYGSMAANLSRTPVVSLITGLGFTFTGISLKARLLQSIAEFLYKISIQKNKLVIFQNKDDAELFRKRNILSNIQNTSVVNGSGVNLDRYSYRENTNTTGAVKFLFVARLIREKGIHLYIEAAKMLKSKFPMAEFHIIGAPDKSPSSINIKDLTHFHDNGVVIYHGRQNNVSYFLGKSDIFVLPTYYREGVPRSILEALSVGLPIITTDSPGCRETVVGSENGKLISPGSLEELVGAMQFFLENPSAIHQMGISSRELAEKKFDVKIINKEIISSLNLHL</sequence>